<evidence type="ECO:0000256" key="2">
    <source>
        <dbReference type="ARBA" id="ARBA00022475"/>
    </source>
</evidence>
<sequence>MIDRFAHTNKLSNANPTVKVVVSLVMLLSVFFINEPLYMAGVFGVMVGCTLLWAKIPVRIYLHTLIFDSLFIIPGALALLFTISSGTSGSGDYLFAFDFFQFTIGITTTNLVLASLVFCRAMSGVSCMLFLIYTTPVMQIAGVMKKAHISNTFLEIFILTYRFIFDYWDKIKLMATAQELRFGYRNLRVAIQSIAMMLSNLFLMAIQSYEEMTQTLELKQYQGDFHVSYRKGLKND</sequence>
<dbReference type="RefSeq" id="WP_026394632.1">
    <property type="nucleotide sequence ID" value="NZ_WJBE01000018.1"/>
</dbReference>
<keyword evidence="2" id="KW-1003">Cell membrane</keyword>
<dbReference type="PANTHER" id="PTHR43723:SF1">
    <property type="entry name" value="COBALT TRANSPORT PROTEIN CBIQ"/>
    <property type="match status" value="1"/>
</dbReference>
<evidence type="ECO:0000313" key="8">
    <source>
        <dbReference type="Proteomes" id="UP000622405"/>
    </source>
</evidence>
<comment type="subcellular location">
    <subcellularLocation>
        <location evidence="1">Cell membrane</location>
        <topology evidence="1">Multi-pass membrane protein</topology>
    </subcellularLocation>
</comment>
<comment type="caution">
    <text evidence="7">The sequence shown here is derived from an EMBL/GenBank/DDBJ whole genome shotgun (WGS) entry which is preliminary data.</text>
</comment>
<dbReference type="NCBIfam" id="TIGR02454">
    <property type="entry name" value="ECF_T_CbiQ"/>
    <property type="match status" value="1"/>
</dbReference>
<reference evidence="7 8" key="1">
    <citation type="journal article" date="2020" name="mSystems">
        <title>Defining Genomic and Predicted Metabolic Features of the Acetobacterium Genus.</title>
        <authorList>
            <person name="Ross D.E."/>
            <person name="Marshall C.W."/>
            <person name="Gulliver D."/>
            <person name="May H.D."/>
            <person name="Norman R.S."/>
        </authorList>
    </citation>
    <scope>NUCLEOTIDE SEQUENCE [LARGE SCALE GENOMIC DNA]</scope>
    <source>
        <strain evidence="7 8">DSM 4132</strain>
    </source>
</reference>
<organism evidence="7 8">
    <name type="scientific">Acetobacterium malicum</name>
    <dbReference type="NCBI Taxonomy" id="52692"/>
    <lineage>
        <taxon>Bacteria</taxon>
        <taxon>Bacillati</taxon>
        <taxon>Bacillota</taxon>
        <taxon>Clostridia</taxon>
        <taxon>Eubacteriales</taxon>
        <taxon>Eubacteriaceae</taxon>
        <taxon>Acetobacterium</taxon>
    </lineage>
</organism>
<evidence type="ECO:0000256" key="3">
    <source>
        <dbReference type="ARBA" id="ARBA00022692"/>
    </source>
</evidence>
<dbReference type="CDD" id="cd16914">
    <property type="entry name" value="EcfT"/>
    <property type="match status" value="1"/>
</dbReference>
<feature type="transmembrane region" description="Helical" evidence="6">
    <location>
        <begin position="189"/>
        <end position="209"/>
    </location>
</feature>
<gene>
    <name evidence="7" type="primary">cbiQ</name>
    <name evidence="7" type="ORF">GH811_15125</name>
</gene>
<dbReference type="InterPro" id="IPR012809">
    <property type="entry name" value="ECF_CbiQ"/>
</dbReference>
<evidence type="ECO:0000256" key="1">
    <source>
        <dbReference type="ARBA" id="ARBA00004651"/>
    </source>
</evidence>
<keyword evidence="3 6" id="KW-0812">Transmembrane</keyword>
<dbReference type="InterPro" id="IPR052770">
    <property type="entry name" value="Cobalt_transport_CbiQ"/>
</dbReference>
<feature type="transmembrane region" description="Helical" evidence="6">
    <location>
        <begin position="60"/>
        <end position="81"/>
    </location>
</feature>
<feature type="transmembrane region" description="Helical" evidence="6">
    <location>
        <begin position="93"/>
        <end position="118"/>
    </location>
</feature>
<dbReference type="EMBL" id="WJBE01000018">
    <property type="protein sequence ID" value="MBC3900947.1"/>
    <property type="molecule type" value="Genomic_DNA"/>
</dbReference>
<keyword evidence="5 6" id="KW-0472">Membrane</keyword>
<accession>A0ABR6Z0B1</accession>
<feature type="transmembrane region" description="Helical" evidence="6">
    <location>
        <begin position="20"/>
        <end position="53"/>
    </location>
</feature>
<dbReference type="Proteomes" id="UP000622405">
    <property type="component" value="Unassembled WGS sequence"/>
</dbReference>
<feature type="transmembrane region" description="Helical" evidence="6">
    <location>
        <begin position="149"/>
        <end position="168"/>
    </location>
</feature>
<keyword evidence="8" id="KW-1185">Reference proteome</keyword>
<evidence type="ECO:0000256" key="5">
    <source>
        <dbReference type="ARBA" id="ARBA00023136"/>
    </source>
</evidence>
<dbReference type="Pfam" id="PF02361">
    <property type="entry name" value="CbiQ"/>
    <property type="match status" value="1"/>
</dbReference>
<dbReference type="PANTHER" id="PTHR43723">
    <property type="entry name" value="COBALT TRANSPORT PROTEIN CBIQ"/>
    <property type="match status" value="1"/>
</dbReference>
<name>A0ABR6Z0B1_9FIRM</name>
<evidence type="ECO:0000256" key="6">
    <source>
        <dbReference type="SAM" id="Phobius"/>
    </source>
</evidence>
<proteinExistence type="predicted"/>
<keyword evidence="4 6" id="KW-1133">Transmembrane helix</keyword>
<evidence type="ECO:0000313" key="7">
    <source>
        <dbReference type="EMBL" id="MBC3900947.1"/>
    </source>
</evidence>
<dbReference type="InterPro" id="IPR003339">
    <property type="entry name" value="ABC/ECF_trnsptr_transmembrane"/>
</dbReference>
<protein>
    <submittedName>
        <fullName evidence="7">Cobalt ECF transporter T component CbiQ</fullName>
    </submittedName>
</protein>
<feature type="transmembrane region" description="Helical" evidence="6">
    <location>
        <begin position="125"/>
        <end position="143"/>
    </location>
</feature>
<evidence type="ECO:0000256" key="4">
    <source>
        <dbReference type="ARBA" id="ARBA00022989"/>
    </source>
</evidence>